<name>A0A8C0XQQ4_CASCN</name>
<feature type="region of interest" description="Disordered" evidence="1">
    <location>
        <begin position="255"/>
        <end position="277"/>
    </location>
</feature>
<feature type="region of interest" description="Disordered" evidence="1">
    <location>
        <begin position="331"/>
        <end position="357"/>
    </location>
</feature>
<feature type="compositionally biased region" description="Low complexity" evidence="1">
    <location>
        <begin position="339"/>
        <end position="348"/>
    </location>
</feature>
<dbReference type="AlphaFoldDB" id="A0A8C0XQQ4"/>
<evidence type="ECO:0000256" key="1">
    <source>
        <dbReference type="SAM" id="MobiDB-lite"/>
    </source>
</evidence>
<dbReference type="PANTHER" id="PTHR35825:SF2">
    <property type="entry name" value="CASEIN KINASE II SUBUNIT ALPHA'-INTERACTING PROTEIN"/>
    <property type="match status" value="1"/>
</dbReference>
<evidence type="ECO:0008006" key="3">
    <source>
        <dbReference type="Google" id="ProtNLM"/>
    </source>
</evidence>
<evidence type="ECO:0000313" key="2">
    <source>
        <dbReference type="Ensembl" id="ENSCCNP00000029725.1"/>
    </source>
</evidence>
<dbReference type="InterPro" id="IPR038954">
    <property type="entry name" value="CSNKA2IP"/>
</dbReference>
<proteinExistence type="predicted"/>
<reference evidence="2" key="1">
    <citation type="submission" date="2023-09" db="UniProtKB">
        <authorList>
            <consortium name="Ensembl"/>
        </authorList>
    </citation>
    <scope>IDENTIFICATION</scope>
</reference>
<dbReference type="RefSeq" id="XP_073928459.1">
    <property type="nucleotide sequence ID" value="XM_074072358.1"/>
</dbReference>
<dbReference type="GeneID" id="109701688"/>
<protein>
    <recommendedName>
        <fullName evidence="3">Casein kinase II subunit alpha'-interacting protein</fullName>
    </recommendedName>
</protein>
<organism evidence="2">
    <name type="scientific">Castor canadensis</name>
    <name type="common">American beaver</name>
    <dbReference type="NCBI Taxonomy" id="51338"/>
    <lineage>
        <taxon>Eukaryota</taxon>
        <taxon>Metazoa</taxon>
        <taxon>Chordata</taxon>
        <taxon>Craniata</taxon>
        <taxon>Vertebrata</taxon>
        <taxon>Euteleostomi</taxon>
        <taxon>Mammalia</taxon>
        <taxon>Eutheria</taxon>
        <taxon>Euarchontoglires</taxon>
        <taxon>Glires</taxon>
        <taxon>Rodentia</taxon>
        <taxon>Castorimorpha</taxon>
        <taxon>Castoridae</taxon>
        <taxon>Castor</taxon>
    </lineage>
</organism>
<dbReference type="Ensembl" id="ENSCCNT00000037466.1">
    <property type="protein sequence ID" value="ENSCCNP00000029725.1"/>
    <property type="gene ID" value="ENSCCNG00000028478.1"/>
</dbReference>
<accession>A0A8C0XQQ4</accession>
<feature type="region of interest" description="Disordered" evidence="1">
    <location>
        <begin position="154"/>
        <end position="192"/>
    </location>
</feature>
<sequence length="723" mass="80322">MEPLAYYDQHFVPLDNSYQLAKTSNSLTHKYTDEKLNQLSNQHMAKVQLHSNNLAALSLSCNRKIQSCSELLSPRSHKRVMKSPSSNSKCQTTPSLHLHWRNSLCPTWKVLNSPLSHPKAQAISSSNFNKTPSSLEPDQTVLSSKLLHLKPHSTSSSQDLQWTSPSLKSNQGVSSSLSPLQHQETPPPNIIWASSSLGANQKAYSSTSLQSKSQKTTSLDCLWTSLLERNQRSLNSSLFNKKLQTNEFFQTSPSLEPNEMALNSPLPDSSTQKMPALSSNPNVLSLPLLSHLKLRKSPLSHSVYQSQNLSLFQPNSQTVIRLDHNFQNLDSSGSHSMLKNTTSTNNKQKTTELPSSHPKLYVSGQLLSSIKHCVKSTASTLGSRLQSKSSFGFNAKTSLDNEIPWTLDYILPCIIRGGTVPDDVVNKIINSISKTRIQRDLTRQILFRRMRGRPNPRPGPRLSSAYTVCLACASCIKSHCNHFTRRKDPRCATLFVIPTPQVTSEGKIEVKLVLILSVPETSTSYSLPFPIKENQPDEVLDDNLEGMEKIPQIFPISESDIYQNKWLKVSPEKTDISQQPQAIEWLLHVKKSSNLEPQSKLPCPPPSSSCSSSSFSSASSSSSSSSFSSPLPSPLPPSKAPPPPTFSGCVFTKVLNYHRLPPGVTWLEFICNKDYQPLPGKLKESQSPSPKIKTVRNWTTKRGTMGPNLLLKFFQTKFRNGKS</sequence>
<dbReference type="PANTHER" id="PTHR35825">
    <property type="entry name" value="CASEIN KINASE II SUBUNIT ALPHA PRIME-INTERACTING PROTEIN"/>
    <property type="match status" value="1"/>
</dbReference>
<feature type="compositionally biased region" description="Polar residues" evidence="1">
    <location>
        <begin position="158"/>
        <end position="184"/>
    </location>
</feature>